<dbReference type="RefSeq" id="WP_015324588.1">
    <property type="nucleotide sequence ID" value="NC_019977.1"/>
</dbReference>
<evidence type="ECO:0000313" key="3">
    <source>
        <dbReference type="Proteomes" id="UP000010866"/>
    </source>
</evidence>
<dbReference type="KEGG" id="mhz:Metho_1192"/>
<sequence>MSRSGKTETRSSPTTQEEQINLSQDELEKLRGDYSDCSLDWERQAQQGIISQRDLAEIKELLGVA</sequence>
<dbReference type="Proteomes" id="UP000010866">
    <property type="component" value="Chromosome"/>
</dbReference>
<gene>
    <name evidence="2" type="ordered locus">Metho_1192</name>
</gene>
<organism evidence="2 3">
    <name type="scientific">Methanomethylovorans hollandica (strain DSM 15978 / NBRC 107637 / DMS1)</name>
    <dbReference type="NCBI Taxonomy" id="867904"/>
    <lineage>
        <taxon>Archaea</taxon>
        <taxon>Methanobacteriati</taxon>
        <taxon>Methanobacteriota</taxon>
        <taxon>Stenosarchaea group</taxon>
        <taxon>Methanomicrobia</taxon>
        <taxon>Methanosarcinales</taxon>
        <taxon>Methanosarcinaceae</taxon>
        <taxon>Methanomethylovorans</taxon>
    </lineage>
</organism>
<accession>L0KVG5</accession>
<dbReference type="AlphaFoldDB" id="L0KVG5"/>
<feature type="region of interest" description="Disordered" evidence="1">
    <location>
        <begin position="1"/>
        <end position="25"/>
    </location>
</feature>
<evidence type="ECO:0000256" key="1">
    <source>
        <dbReference type="SAM" id="MobiDB-lite"/>
    </source>
</evidence>
<reference evidence="3" key="1">
    <citation type="submission" date="2012-02" db="EMBL/GenBank/DDBJ databases">
        <title>Complete sequence of chromosome of Methanomethylovorans hollandica DSM 15978.</title>
        <authorList>
            <person name="Lucas S."/>
            <person name="Copeland A."/>
            <person name="Lapidus A."/>
            <person name="Glavina del Rio T."/>
            <person name="Dalin E."/>
            <person name="Tice H."/>
            <person name="Bruce D."/>
            <person name="Goodwin L."/>
            <person name="Pitluck S."/>
            <person name="Peters L."/>
            <person name="Mikhailova N."/>
            <person name="Held B."/>
            <person name="Kyrpides N."/>
            <person name="Mavromatis K."/>
            <person name="Ivanova N."/>
            <person name="Brettin T."/>
            <person name="Detter J.C."/>
            <person name="Han C."/>
            <person name="Larimer F."/>
            <person name="Land M."/>
            <person name="Hauser L."/>
            <person name="Markowitz V."/>
            <person name="Cheng J.-F."/>
            <person name="Hugenholtz P."/>
            <person name="Woyke T."/>
            <person name="Wu D."/>
            <person name="Spring S."/>
            <person name="Schroeder M."/>
            <person name="Brambilla E."/>
            <person name="Klenk H.-P."/>
            <person name="Eisen J.A."/>
        </authorList>
    </citation>
    <scope>NUCLEOTIDE SEQUENCE [LARGE SCALE GENOMIC DNA]</scope>
    <source>
        <strain evidence="3">DSM 15978 / NBRC 107637 / DMS1</strain>
    </source>
</reference>
<protein>
    <submittedName>
        <fullName evidence="2">Uncharacterized protein</fullName>
    </submittedName>
</protein>
<proteinExistence type="predicted"/>
<keyword evidence="3" id="KW-1185">Reference proteome</keyword>
<dbReference type="HOGENOM" id="CLU_2839382_0_0_2"/>
<feature type="compositionally biased region" description="Polar residues" evidence="1">
    <location>
        <begin position="10"/>
        <end position="24"/>
    </location>
</feature>
<name>L0KVG5_METHD</name>
<evidence type="ECO:0000313" key="2">
    <source>
        <dbReference type="EMBL" id="AGB49422.1"/>
    </source>
</evidence>
<dbReference type="EMBL" id="CP003362">
    <property type="protein sequence ID" value="AGB49422.1"/>
    <property type="molecule type" value="Genomic_DNA"/>
</dbReference>
<dbReference type="GeneID" id="14407001"/>
<dbReference type="STRING" id="867904.Metho_1192"/>